<organism evidence="1 2">
    <name type="scientific">Halomonas daqiaonensis</name>
    <dbReference type="NCBI Taxonomy" id="650850"/>
    <lineage>
        <taxon>Bacteria</taxon>
        <taxon>Pseudomonadati</taxon>
        <taxon>Pseudomonadota</taxon>
        <taxon>Gammaproteobacteria</taxon>
        <taxon>Oceanospirillales</taxon>
        <taxon>Halomonadaceae</taxon>
        <taxon>Halomonas</taxon>
    </lineage>
</organism>
<evidence type="ECO:0000313" key="1">
    <source>
        <dbReference type="EMBL" id="SEL29565.1"/>
    </source>
</evidence>
<keyword evidence="2" id="KW-1185">Reference proteome</keyword>
<dbReference type="EMBL" id="FOBC01000008">
    <property type="protein sequence ID" value="SEL29565.1"/>
    <property type="molecule type" value="Genomic_DNA"/>
</dbReference>
<gene>
    <name evidence="1" type="ORF">SAMN04488129_108157</name>
</gene>
<proteinExistence type="predicted"/>
<dbReference type="RefSeq" id="WP_089712608.1">
    <property type="nucleotide sequence ID" value="NZ_FOBC01000008.1"/>
</dbReference>
<evidence type="ECO:0000313" key="2">
    <source>
        <dbReference type="Proteomes" id="UP000198807"/>
    </source>
</evidence>
<dbReference type="STRING" id="650850.SAMN04488129_108157"/>
<dbReference type="Proteomes" id="UP000198807">
    <property type="component" value="Unassembled WGS sequence"/>
</dbReference>
<dbReference type="AlphaFoldDB" id="A0A1H7P2V6"/>
<sequence>MNYQYFTSLALAMVGLLAGCSHSVQLERLAPLESGDGGMPFRMVVFEADGRLRDAHPLAPQDLIAITSTVPGGRMSVLGATAFGDEALIEQHSSAQLPVWVLKQFESMTLEVPANAIGGRADIKVCFTPELTGCAATVDLAGPAGKAERAIAAAGPLRVRIVGREAARAQPGSKVMIERKLQHDLRKRAELREDTKWLLNSVSSAPAEVRSDGTLPVPTIAPTSVLIAGRDRVAGDDNPDIEAALFRAMAGALDTAGHAVHAWHPGRSYGEQPTLWRLARCLSAVEWRVDTEPLPGERDWCEAHGIDERFHPKSDLAIWQRFTLTPGPRTWTLVDARGRSHSVPYLFGRSVEDAVRHVYARRTGHPPGRHPSYKDCTPYLVVIPREGAGPKGGSDPFFGQWPPAERAPRLDGVALLPDDVVHVSCVEPRPLPKP</sequence>
<accession>A0A1H7P2V6</accession>
<name>A0A1H7P2V6_9GAMM</name>
<protein>
    <submittedName>
        <fullName evidence="1">Uncharacterized protein</fullName>
    </submittedName>
</protein>
<reference evidence="2" key="1">
    <citation type="submission" date="2016-10" db="EMBL/GenBank/DDBJ databases">
        <authorList>
            <person name="Varghese N."/>
            <person name="Submissions S."/>
        </authorList>
    </citation>
    <scope>NUCLEOTIDE SEQUENCE [LARGE SCALE GENOMIC DNA]</scope>
    <source>
        <strain evidence="2">CGMCC 1.9150</strain>
    </source>
</reference>